<protein>
    <submittedName>
        <fullName evidence="5">Replication initiation and membrane attachment protein</fullName>
    </submittedName>
</protein>
<dbReference type="RefSeq" id="WP_205182456.1">
    <property type="nucleotide sequence ID" value="NZ_JAFBFC010000001.1"/>
</dbReference>
<feature type="domain" description="Replicative helicase loading/DNA remodeling protein DnaB N-terminal winged helix" evidence="4">
    <location>
        <begin position="12"/>
        <end position="181"/>
    </location>
</feature>
<comment type="similarity">
    <text evidence="1">Belongs to the DnaB/DnaD family.</text>
</comment>
<dbReference type="InterPro" id="IPR058660">
    <property type="entry name" value="WHD_DnaB"/>
</dbReference>
<accession>A0ABS2QR73</accession>
<keyword evidence="6" id="KW-1185">Reference proteome</keyword>
<feature type="region of interest" description="Disordered" evidence="2">
    <location>
        <begin position="433"/>
        <end position="454"/>
    </location>
</feature>
<proteinExistence type="inferred from homology"/>
<dbReference type="Pfam" id="PF07261">
    <property type="entry name" value="DnaB_2"/>
    <property type="match status" value="1"/>
</dbReference>
<evidence type="ECO:0000259" key="4">
    <source>
        <dbReference type="Pfam" id="PF25888"/>
    </source>
</evidence>
<dbReference type="InterPro" id="IPR034829">
    <property type="entry name" value="DnaD-like_sf"/>
</dbReference>
<evidence type="ECO:0000256" key="2">
    <source>
        <dbReference type="SAM" id="MobiDB-lite"/>
    </source>
</evidence>
<dbReference type="EMBL" id="JAFBFC010000001">
    <property type="protein sequence ID" value="MBM7701251.1"/>
    <property type="molecule type" value="Genomic_DNA"/>
</dbReference>
<comment type="caution">
    <text evidence="5">The sequence shown here is derived from an EMBL/GenBank/DDBJ whole genome shotgun (WGS) entry which is preliminary data.</text>
</comment>
<dbReference type="InterPro" id="IPR006343">
    <property type="entry name" value="DnaB/C_C"/>
</dbReference>
<feature type="domain" description="DnaB/C C-terminal" evidence="3">
    <location>
        <begin position="332"/>
        <end position="397"/>
    </location>
</feature>
<dbReference type="Proteomes" id="UP000809829">
    <property type="component" value="Unassembled WGS sequence"/>
</dbReference>
<gene>
    <name evidence="5" type="ORF">JOC83_000077</name>
</gene>
<name>A0ABS2QR73_9BACI</name>
<dbReference type="Gene3D" id="1.10.10.630">
    <property type="entry name" value="DnaD domain-like"/>
    <property type="match status" value="1"/>
</dbReference>
<dbReference type="Pfam" id="PF25888">
    <property type="entry name" value="WHD_DnaB"/>
    <property type="match status" value="1"/>
</dbReference>
<feature type="compositionally biased region" description="Basic and acidic residues" evidence="2">
    <location>
        <begin position="433"/>
        <end position="443"/>
    </location>
</feature>
<sequence length="474" mass="55561">MTEQHWKELIPVDRYVVRASAILQDYDRRILTMLYQPLIGSLSFSLYMTLWSSLNEDRLWGKEVTHHHLMAMMQMNLPQIHRERLKLEGIGLLKTYVKKQDEDRVFIYELVPPLTPRQFFNDGVLNVYLYNRLGKNVFQKIKQYFSEEAIHHEEFKDITRPFNEVYQSVHANELAINFQGEAKHDLIETQGYEYIDSSHETSFSISGDTFNFDLFHAGLSEAMISKKAITPKVKAAIQKLAFLYHIDPLQMKNIVISAVDEFDQVDIEQLRKAARDFYQFEHGDSLPSLSEKVQPPLLRTMENKQPTSQEEQLIKHLEVISPRQLLIEISGGAEPTKSDLQMIEDILFQQKLSPGVVNVLIHYVLLRTDMKLSKAYVEKIAGHWARKNIKTVQEAMKLAKSEHKDYQNWAENKQQKTTSKKIVRKEMVPDWLKQESEEQEVKKPAASQTFEEEKRKLKQELEQLDQDLKKKRQE</sequence>
<evidence type="ECO:0000256" key="1">
    <source>
        <dbReference type="ARBA" id="ARBA00093462"/>
    </source>
</evidence>
<organism evidence="5 6">
    <name type="scientific">Priestia iocasae</name>
    <dbReference type="NCBI Taxonomy" id="2291674"/>
    <lineage>
        <taxon>Bacteria</taxon>
        <taxon>Bacillati</taxon>
        <taxon>Bacillota</taxon>
        <taxon>Bacilli</taxon>
        <taxon>Bacillales</taxon>
        <taxon>Bacillaceae</taxon>
        <taxon>Priestia</taxon>
    </lineage>
</organism>
<reference evidence="5 6" key="1">
    <citation type="submission" date="2021-01" db="EMBL/GenBank/DDBJ databases">
        <title>Genomic Encyclopedia of Type Strains, Phase IV (KMG-IV): sequencing the most valuable type-strain genomes for metagenomic binning, comparative biology and taxonomic classification.</title>
        <authorList>
            <person name="Goeker M."/>
        </authorList>
    </citation>
    <scope>NUCLEOTIDE SEQUENCE [LARGE SCALE GENOMIC DNA]</scope>
    <source>
        <strain evidence="5 6">DSM 104297</strain>
    </source>
</reference>
<evidence type="ECO:0000313" key="6">
    <source>
        <dbReference type="Proteomes" id="UP000809829"/>
    </source>
</evidence>
<evidence type="ECO:0000259" key="3">
    <source>
        <dbReference type="Pfam" id="PF07261"/>
    </source>
</evidence>
<evidence type="ECO:0000313" key="5">
    <source>
        <dbReference type="EMBL" id="MBM7701251.1"/>
    </source>
</evidence>